<sequence>MQELWAFVVDNRETLTWLGGGVAAVAGGIWAVVKHYFPKDKAKKSTPAGSTINIASGRDTYISAPVSIGADEERIRHIVELTFQPLSAKVEHIIAKISLEKDVPLPPLRNFWRELSEDGMTLEKLPKAVDERANSLARFRQELMLIQQRAPDLAPLARRAQISLDRGDFFDARNALDGFSEPLKENPGRLAPEVQLLIQNWSTITGMTSNLSKTIHEMAMTAPRNLR</sequence>
<accession>A0A1L3F9I7</accession>
<proteinExistence type="predicted"/>
<organism evidence="2 3">
    <name type="scientific">Bradyrhizobium japonicum</name>
    <dbReference type="NCBI Taxonomy" id="375"/>
    <lineage>
        <taxon>Bacteria</taxon>
        <taxon>Pseudomonadati</taxon>
        <taxon>Pseudomonadota</taxon>
        <taxon>Alphaproteobacteria</taxon>
        <taxon>Hyphomicrobiales</taxon>
        <taxon>Nitrobacteraceae</taxon>
        <taxon>Bradyrhizobium</taxon>
    </lineage>
</organism>
<keyword evidence="1" id="KW-0472">Membrane</keyword>
<dbReference type="RefSeq" id="WP_071911160.1">
    <property type="nucleotide sequence ID" value="NZ_CP017637.1"/>
</dbReference>
<dbReference type="AlphaFoldDB" id="A0A1L3F9I7"/>
<keyword evidence="1" id="KW-1133">Transmembrane helix</keyword>
<reference evidence="2 3" key="1">
    <citation type="submission" date="2016-11" db="EMBL/GenBank/DDBJ databases">
        <title>Complete Genome Sequence of Bradyrhizobium sp. strain J5, an isolated from soybean nodule in Hokkaido.</title>
        <authorList>
            <person name="Kanehara K."/>
        </authorList>
    </citation>
    <scope>NUCLEOTIDE SEQUENCE [LARGE SCALE GENOMIC DNA]</scope>
    <source>
        <strain evidence="2 3">J5</strain>
    </source>
</reference>
<dbReference type="EMBL" id="CP017637">
    <property type="protein sequence ID" value="APG09934.1"/>
    <property type="molecule type" value="Genomic_DNA"/>
</dbReference>
<feature type="transmembrane region" description="Helical" evidence="1">
    <location>
        <begin position="15"/>
        <end position="33"/>
    </location>
</feature>
<protein>
    <submittedName>
        <fullName evidence="2">Uncharacterized protein</fullName>
    </submittedName>
</protein>
<evidence type="ECO:0000313" key="3">
    <source>
        <dbReference type="Proteomes" id="UP000181962"/>
    </source>
</evidence>
<keyword evidence="1" id="KW-0812">Transmembrane</keyword>
<dbReference type="Proteomes" id="UP000181962">
    <property type="component" value="Chromosome"/>
</dbReference>
<evidence type="ECO:0000313" key="2">
    <source>
        <dbReference type="EMBL" id="APG09934.1"/>
    </source>
</evidence>
<name>A0A1L3F9I7_BRAJP</name>
<evidence type="ECO:0000256" key="1">
    <source>
        <dbReference type="SAM" id="Phobius"/>
    </source>
</evidence>
<gene>
    <name evidence="2" type="ORF">BKD09_16540</name>
</gene>